<evidence type="ECO:0000256" key="1">
    <source>
        <dbReference type="SAM" id="MobiDB-lite"/>
    </source>
</evidence>
<evidence type="ECO:0000313" key="3">
    <source>
        <dbReference type="EMBL" id="TXL69810.1"/>
    </source>
</evidence>
<feature type="region of interest" description="Disordered" evidence="1">
    <location>
        <begin position="162"/>
        <end position="182"/>
    </location>
</feature>
<proteinExistence type="predicted"/>
<dbReference type="InterPro" id="IPR012912">
    <property type="entry name" value="Plasmid_pRiA4b_Orf3-like"/>
</dbReference>
<feature type="domain" description="Plasmid pRiA4b Orf3-like" evidence="2">
    <location>
        <begin position="43"/>
        <end position="174"/>
    </location>
</feature>
<dbReference type="OrthoDB" id="9816539at2"/>
<dbReference type="AlphaFoldDB" id="A0A5C8P8L3"/>
<comment type="caution">
    <text evidence="3">The sequence shown here is derived from an EMBL/GenBank/DDBJ whole genome shotgun (WGS) entry which is preliminary data.</text>
</comment>
<dbReference type="EMBL" id="VDUZ01000071">
    <property type="protein sequence ID" value="TXL69810.1"/>
    <property type="molecule type" value="Genomic_DNA"/>
</dbReference>
<reference evidence="3 4" key="1">
    <citation type="submission" date="2019-06" db="EMBL/GenBank/DDBJ databases">
        <title>New taxonomy in bacterial strain CC-CFT640, isolated from vineyard.</title>
        <authorList>
            <person name="Lin S.-Y."/>
            <person name="Tsai C.-F."/>
            <person name="Young C.-C."/>
        </authorList>
    </citation>
    <scope>NUCLEOTIDE SEQUENCE [LARGE SCALE GENOMIC DNA]</scope>
    <source>
        <strain evidence="3 4">CC-CFT640</strain>
    </source>
</reference>
<organism evidence="3 4">
    <name type="scientific">Vineibacter terrae</name>
    <dbReference type="NCBI Taxonomy" id="2586908"/>
    <lineage>
        <taxon>Bacteria</taxon>
        <taxon>Pseudomonadati</taxon>
        <taxon>Pseudomonadota</taxon>
        <taxon>Alphaproteobacteria</taxon>
        <taxon>Hyphomicrobiales</taxon>
        <taxon>Vineibacter</taxon>
    </lineage>
</organism>
<dbReference type="Gene3D" id="3.10.290.30">
    <property type="entry name" value="MM3350-like"/>
    <property type="match status" value="1"/>
</dbReference>
<protein>
    <submittedName>
        <fullName evidence="3">Plasmid pRiA4b ORF-3 family protein</fullName>
    </submittedName>
</protein>
<accession>A0A5C8P8L3</accession>
<dbReference type="Proteomes" id="UP000321638">
    <property type="component" value="Unassembled WGS sequence"/>
</dbReference>
<dbReference type="Pfam" id="PF07929">
    <property type="entry name" value="PRiA4_ORF3"/>
    <property type="match status" value="1"/>
</dbReference>
<evidence type="ECO:0000259" key="2">
    <source>
        <dbReference type="Pfam" id="PF07929"/>
    </source>
</evidence>
<dbReference type="InterPro" id="IPR024047">
    <property type="entry name" value="MM3350-like_sf"/>
</dbReference>
<dbReference type="SUPFAM" id="SSF159941">
    <property type="entry name" value="MM3350-like"/>
    <property type="match status" value="1"/>
</dbReference>
<sequence length="182" mass="20191">MSRSPAWVARARNTASTSTSRPSTCASLECKLGDCSVTTGIRTLRVALHQKRTVYRIIEIESASSLHDLAEAIMASFDFDFEHPFGFYSSDKPDKMRQQQPMYELFADTGQKTDAKSVQNTKVADVFAKAGHAMTLLYDYDAKWLFHVEMTGAGAKAAGKRYPRMAGSKGDAPDQYPDDFDI</sequence>
<gene>
    <name evidence="3" type="ORF">FHP25_37265</name>
</gene>
<keyword evidence="4" id="KW-1185">Reference proteome</keyword>
<name>A0A5C8P8L3_9HYPH</name>
<evidence type="ECO:0000313" key="4">
    <source>
        <dbReference type="Proteomes" id="UP000321638"/>
    </source>
</evidence>